<evidence type="ECO:0000313" key="3">
    <source>
        <dbReference type="EMBL" id="MDS3859976.1"/>
    </source>
</evidence>
<proteinExistence type="predicted"/>
<organism evidence="3 4">
    <name type="scientific">Pseudocalidococcus azoricus BACA0444</name>
    <dbReference type="NCBI Taxonomy" id="2918990"/>
    <lineage>
        <taxon>Bacteria</taxon>
        <taxon>Bacillati</taxon>
        <taxon>Cyanobacteriota</taxon>
        <taxon>Cyanophyceae</taxon>
        <taxon>Acaryochloridales</taxon>
        <taxon>Thermosynechococcaceae</taxon>
        <taxon>Pseudocalidococcus</taxon>
        <taxon>Pseudocalidococcus azoricus</taxon>
    </lineage>
</organism>
<dbReference type="InterPro" id="IPR001119">
    <property type="entry name" value="SLH_dom"/>
</dbReference>
<feature type="domain" description="SLH" evidence="2">
    <location>
        <begin position="99"/>
        <end position="159"/>
    </location>
</feature>
<reference evidence="4" key="1">
    <citation type="submission" date="2023-07" db="EMBL/GenBank/DDBJ databases">
        <authorList>
            <person name="Luz R."/>
            <person name="Cordeiro R."/>
            <person name="Fonseca A."/>
            <person name="Goncalves V."/>
        </authorList>
    </citation>
    <scope>NUCLEOTIDE SEQUENCE [LARGE SCALE GENOMIC DNA]</scope>
    <source>
        <strain evidence="4">BACA0444</strain>
    </source>
</reference>
<dbReference type="RefSeq" id="WP_322877266.1">
    <property type="nucleotide sequence ID" value="NZ_JAVMIP010000002.1"/>
</dbReference>
<protein>
    <submittedName>
        <fullName evidence="3">S-layer homology domain-containing protein</fullName>
    </submittedName>
</protein>
<feature type="domain" description="SLH" evidence="2">
    <location>
        <begin position="161"/>
        <end position="225"/>
    </location>
</feature>
<dbReference type="Proteomes" id="UP001268256">
    <property type="component" value="Unassembled WGS sequence"/>
</dbReference>
<evidence type="ECO:0000259" key="2">
    <source>
        <dbReference type="PROSITE" id="PS51272"/>
    </source>
</evidence>
<accession>A0AAE4JVG6</accession>
<evidence type="ECO:0000313" key="4">
    <source>
        <dbReference type="Proteomes" id="UP001268256"/>
    </source>
</evidence>
<evidence type="ECO:0000256" key="1">
    <source>
        <dbReference type="SAM" id="SignalP"/>
    </source>
</evidence>
<feature type="chain" id="PRO_5042049918" evidence="1">
    <location>
        <begin position="37"/>
        <end position="456"/>
    </location>
</feature>
<keyword evidence="4" id="KW-1185">Reference proteome</keyword>
<feature type="signal peptide" evidence="1">
    <location>
        <begin position="1"/>
        <end position="36"/>
    </location>
</feature>
<gene>
    <name evidence="3" type="ORF">RIF25_04050</name>
</gene>
<dbReference type="InterPro" id="IPR051465">
    <property type="entry name" value="Cell_Envelope_Struct_Comp"/>
</dbReference>
<dbReference type="PROSITE" id="PS51272">
    <property type="entry name" value="SLH"/>
    <property type="match status" value="3"/>
</dbReference>
<keyword evidence="1" id="KW-0732">Signal</keyword>
<comment type="caution">
    <text evidence="3">The sequence shown here is derived from an EMBL/GenBank/DDBJ whole genome shotgun (WGS) entry which is preliminary data.</text>
</comment>
<sequence length="456" mass="47165">MFGHQVWPARFMAAMLPISSLVVPLGMAFNAQVAQAQTRFNDTQGLWNQTCIDNLAQRNIISGYPDGSFRPNASVTRAEYAAMLNKAFPSAPVTRSAVQFGDVSASFWGYNAIQTATKTGFMSGYPGNVFQPNQNIPRAQVLVALASGLRYSPTGNIDTTLNYFYDANTIPGYARPGIAAATERQLVVNYPNVQQLDPNLLASRGDVAAFLCQATRSGTQALIPAQYIAGVSVAPQPAASVPAGTRISVRYPDAERIILAPNESVNIALTTTSNVTDTNGRVVIPAGSLVTGKIQPAQGGSQFVANSATVNNQVIPISATSGIVSTTTSTRDPNVLNVFRNAAIGSAVAAGISGLAGNQTITALKVLTGTTAGAAVETNMGRPAASIARDTLIGAAVATGVSAIVGDRKITPEKVIIGAGAGATIGGVIDPAKETVIVITPNTDLTLTLNSPLSGY</sequence>
<name>A0AAE4JVG6_9CYAN</name>
<dbReference type="EMBL" id="JAVMIP010000002">
    <property type="protein sequence ID" value="MDS3859976.1"/>
    <property type="molecule type" value="Genomic_DNA"/>
</dbReference>
<dbReference type="PANTHER" id="PTHR43308:SF5">
    <property type="entry name" value="S-LAYER PROTEIN _ PEPTIDOGLYCAN ENDO-BETA-N-ACETYLGLUCOSAMINIDASE"/>
    <property type="match status" value="1"/>
</dbReference>
<feature type="domain" description="SLH" evidence="2">
    <location>
        <begin position="35"/>
        <end position="98"/>
    </location>
</feature>
<dbReference type="Pfam" id="PF00395">
    <property type="entry name" value="SLH"/>
    <property type="match status" value="2"/>
</dbReference>
<dbReference type="PANTHER" id="PTHR43308">
    <property type="entry name" value="OUTER MEMBRANE PROTEIN ALPHA-RELATED"/>
    <property type="match status" value="1"/>
</dbReference>
<dbReference type="AlphaFoldDB" id="A0AAE4JVG6"/>